<keyword evidence="7 9" id="KW-0472">Membrane</keyword>
<keyword evidence="4 9" id="KW-0813">Transport</keyword>
<evidence type="ECO:0000256" key="3">
    <source>
        <dbReference type="ARBA" id="ARBA00021007"/>
    </source>
</evidence>
<feature type="transmembrane region" description="Helical" evidence="9">
    <location>
        <begin position="6"/>
        <end position="26"/>
    </location>
</feature>
<keyword evidence="9" id="KW-0249">Electron transport</keyword>
<comment type="function">
    <text evidence="9">Core subunit of the mitochondrial membrane respiratory chain NADH dehydrogenase (Complex I) which catalyzes electron transfer from NADH through the respiratory chain, using ubiquinone as an electron acceptor. Essential for the catalytic activity of complex I.</text>
</comment>
<dbReference type="EC" id="7.1.1.2" evidence="9"/>
<dbReference type="AlphaFoldDB" id="A0A141CKW4"/>
<evidence type="ECO:0000256" key="2">
    <source>
        <dbReference type="ARBA" id="ARBA00008472"/>
    </source>
</evidence>
<organism evidence="10">
    <name type="scientific">Parasagitta elegans</name>
    <dbReference type="NCBI Taxonomy" id="1562708"/>
    <lineage>
        <taxon>Eukaryota</taxon>
        <taxon>Metazoa</taxon>
        <taxon>Spiralia</taxon>
        <taxon>Gnathifera</taxon>
        <taxon>Chaetognatha</taxon>
        <taxon>Sagittoidea</taxon>
        <taxon>Aphragmophora</taxon>
        <taxon>Ctenodontina</taxon>
        <taxon>Sagittidae</taxon>
        <taxon>Parasagitta</taxon>
    </lineage>
</organism>
<dbReference type="GO" id="GO:0031966">
    <property type="term" value="C:mitochondrial membrane"/>
    <property type="evidence" value="ECO:0007669"/>
    <property type="project" value="UniProtKB-SubCell"/>
</dbReference>
<evidence type="ECO:0000313" key="10">
    <source>
        <dbReference type="EMBL" id="AKS04160.1"/>
    </source>
</evidence>
<dbReference type="PANTHER" id="PTHR11058">
    <property type="entry name" value="NADH-UBIQUINONE OXIDOREDUCTASE CHAIN 3"/>
    <property type="match status" value="1"/>
</dbReference>
<evidence type="ECO:0000256" key="1">
    <source>
        <dbReference type="ARBA" id="ARBA00004370"/>
    </source>
</evidence>
<evidence type="ECO:0000256" key="8">
    <source>
        <dbReference type="ARBA" id="ARBA00049551"/>
    </source>
</evidence>
<dbReference type="Pfam" id="PF00507">
    <property type="entry name" value="Oxidored_q4"/>
    <property type="match status" value="1"/>
</dbReference>
<comment type="subcellular location">
    <subcellularLocation>
        <location evidence="1">Membrane</location>
    </subcellularLocation>
    <subcellularLocation>
        <location evidence="9">Mitochondrion membrane</location>
        <topology evidence="9">Multi-pass membrane protein</topology>
    </subcellularLocation>
</comment>
<keyword evidence="9" id="KW-0830">Ubiquinone</keyword>
<keyword evidence="9" id="KW-1278">Translocase</keyword>
<protein>
    <recommendedName>
        <fullName evidence="3 9">NADH-ubiquinone oxidoreductase chain 3</fullName>
        <ecNumber evidence="9">7.1.1.2</ecNumber>
    </recommendedName>
</protein>
<dbReference type="PANTHER" id="PTHR11058:SF9">
    <property type="entry name" value="NADH-UBIQUINONE OXIDOREDUCTASE CHAIN 3"/>
    <property type="match status" value="1"/>
</dbReference>
<name>A0A141CKW4_9BILA</name>
<sequence length="107" mass="12169">MNNVAAYFVVAVTLSLVLLLGSLFGFKLKSNREKGSPFECGFDPSGVSRVTFCMKFFMISIIFLVFDVEVTLVFPMIYSMYQVLSFLMILMIGLVYEWAYGGLQWMV</sequence>
<evidence type="ECO:0000256" key="9">
    <source>
        <dbReference type="RuleBase" id="RU003640"/>
    </source>
</evidence>
<keyword evidence="9 10" id="KW-0496">Mitochondrion</keyword>
<evidence type="ECO:0000256" key="5">
    <source>
        <dbReference type="ARBA" id="ARBA00022692"/>
    </source>
</evidence>
<comment type="catalytic activity">
    <reaction evidence="8 9">
        <text>a ubiquinone + NADH + 5 H(+)(in) = a ubiquinol + NAD(+) + 4 H(+)(out)</text>
        <dbReference type="Rhea" id="RHEA:29091"/>
        <dbReference type="Rhea" id="RHEA-COMP:9565"/>
        <dbReference type="Rhea" id="RHEA-COMP:9566"/>
        <dbReference type="ChEBI" id="CHEBI:15378"/>
        <dbReference type="ChEBI" id="CHEBI:16389"/>
        <dbReference type="ChEBI" id="CHEBI:17976"/>
        <dbReference type="ChEBI" id="CHEBI:57540"/>
        <dbReference type="ChEBI" id="CHEBI:57945"/>
        <dbReference type="EC" id="7.1.1.2"/>
    </reaction>
</comment>
<geneLocation type="mitochondrion" evidence="10"/>
<dbReference type="InterPro" id="IPR038430">
    <property type="entry name" value="NDAH_ubi_oxred_su3_sf"/>
</dbReference>
<gene>
    <name evidence="10" type="primary">NADH3</name>
</gene>
<evidence type="ECO:0000256" key="6">
    <source>
        <dbReference type="ARBA" id="ARBA00022989"/>
    </source>
</evidence>
<keyword evidence="6 9" id="KW-1133">Transmembrane helix</keyword>
<keyword evidence="9" id="KW-0520">NAD</keyword>
<proteinExistence type="inferred from homology"/>
<dbReference type="EMBL" id="KP899766">
    <property type="protein sequence ID" value="AKS04160.1"/>
    <property type="molecule type" value="Genomic_DNA"/>
</dbReference>
<dbReference type="GO" id="GO:0008137">
    <property type="term" value="F:NADH dehydrogenase (ubiquinone) activity"/>
    <property type="evidence" value="ECO:0007669"/>
    <property type="project" value="UniProtKB-UniRule"/>
</dbReference>
<reference evidence="10" key="1">
    <citation type="submission" date="2015-03" db="EMBL/GenBank/DDBJ databases">
        <title>Mitochondrial variation in chaetognaths.</title>
        <authorList>
            <person name="Marletaz F."/>
            <person name="Le Parco Y."/>
            <person name="Liu S."/>
            <person name="Peijnenburg K."/>
        </authorList>
    </citation>
    <scope>NUCLEOTIDE SEQUENCE</scope>
    <source>
        <strain evidence="10">SE-S3-34</strain>
    </source>
</reference>
<dbReference type="GO" id="GO:0030964">
    <property type="term" value="C:NADH dehydrogenase complex"/>
    <property type="evidence" value="ECO:0007669"/>
    <property type="project" value="TreeGrafter"/>
</dbReference>
<accession>A0A141CKW4</accession>
<dbReference type="InterPro" id="IPR000440">
    <property type="entry name" value="NADH_UbQ/plastoQ_OxRdtase_su3"/>
</dbReference>
<evidence type="ECO:0000256" key="7">
    <source>
        <dbReference type="ARBA" id="ARBA00023136"/>
    </source>
</evidence>
<dbReference type="Gene3D" id="1.20.58.1610">
    <property type="entry name" value="NADH:ubiquinone/plastoquinone oxidoreductase, chain 3"/>
    <property type="match status" value="1"/>
</dbReference>
<keyword evidence="9" id="KW-0679">Respiratory chain</keyword>
<evidence type="ECO:0000256" key="4">
    <source>
        <dbReference type="ARBA" id="ARBA00022448"/>
    </source>
</evidence>
<keyword evidence="5 9" id="KW-0812">Transmembrane</keyword>
<feature type="transmembrane region" description="Helical" evidence="9">
    <location>
        <begin position="72"/>
        <end position="96"/>
    </location>
</feature>
<comment type="similarity">
    <text evidence="2 9">Belongs to the complex I subunit 3 family.</text>
</comment>